<evidence type="ECO:0000259" key="2">
    <source>
        <dbReference type="Pfam" id="PF03787"/>
    </source>
</evidence>
<dbReference type="Pfam" id="PF03787">
    <property type="entry name" value="RAMPs"/>
    <property type="match status" value="2"/>
</dbReference>
<dbReference type="InterPro" id="IPR023825">
    <property type="entry name" value="CRISPR-assoc_RAMP_BGP1436"/>
</dbReference>
<name>A0A4Y7WMD6_9BACI</name>
<reference evidence="3 4" key="1">
    <citation type="submission" date="2019-03" db="EMBL/GenBank/DDBJ databases">
        <authorList>
            <person name="Liu G."/>
        </authorList>
    </citation>
    <scope>NUCLEOTIDE SEQUENCE [LARGE SCALE GENOMIC DNA]</scope>
    <source>
        <strain evidence="3 4">DSM 19099</strain>
    </source>
</reference>
<evidence type="ECO:0000313" key="3">
    <source>
        <dbReference type="EMBL" id="TES49652.1"/>
    </source>
</evidence>
<accession>A0A4Y7WMD6</accession>
<feature type="domain" description="CRISPR type III-associated protein" evidence="2">
    <location>
        <begin position="334"/>
        <end position="506"/>
    </location>
</feature>
<dbReference type="EMBL" id="SNUX01000002">
    <property type="protein sequence ID" value="TES49652.1"/>
    <property type="molecule type" value="Genomic_DNA"/>
</dbReference>
<dbReference type="InterPro" id="IPR005537">
    <property type="entry name" value="RAMP_III_fam"/>
</dbReference>
<evidence type="ECO:0000313" key="4">
    <source>
        <dbReference type="Proteomes" id="UP000298210"/>
    </source>
</evidence>
<comment type="caution">
    <text evidence="3">The sequence shown here is derived from an EMBL/GenBank/DDBJ whole genome shotgun (WGS) entry which is preliminary data.</text>
</comment>
<protein>
    <submittedName>
        <fullName evidence="3">TIGR03986 family CRISPR-associated RAMP protein</fullName>
    </submittedName>
</protein>
<evidence type="ECO:0000256" key="1">
    <source>
        <dbReference type="ARBA" id="ARBA00023118"/>
    </source>
</evidence>
<dbReference type="Proteomes" id="UP000298210">
    <property type="component" value="Unassembled WGS sequence"/>
</dbReference>
<sequence>MIEMTDKKKNLVVAGDRFVNPYNFVSLAEKCKRRKPEKGEFTGYFECTLTNLSPLFIPNSETISEDEVQEFFSYNYRKGETNYKPTIPGSELKGMVRSVHEAAFNGCLSQINLDKPIHKRSMEPKKPGLLSMDKKTGQFFIQPCERVMLNVTKGNPHGELVKKGEYVEGEVVYIKRSIDRYKKDINGFEYPYVVDKVSKKFEEGFTKGYIHIGEHFVRKHHESVFVPNNEDRTPIKKEEIDKLEKVIANYGENDINKNLKTEGGKHFGYSKYKSLFYRFLNKTYANRFLVFYSEENHHKNKPIFVNLAPAMLSQEASLKTINELIKEHGEYQPCVCKDLLCPSCALFGFASNKEAKASKVRFGDAETVNKQNYFKEPIAILLGEPKFNTTEFYTVLDEKLDSSKVWTYDYIVKANKKRVTFNPDEIKIRGRKFYWHGSKVPANLQEKSKMIQKIRPLKENQSFVFRVYFEQLTKRELQQLQWSLDFNNKNNAHKLGRGKPLGYGSVQVKLEKLALRQFDFESGEWKLSTYKPAEIVYWKSEEKNRDLLNNKLSDKANSVRKQLLEITSINLELKDLISYPKIKGTKNDNRINAKASHQWFTKNRKLVEKNKKKNLPTISQELDNKQENKHLKKL</sequence>
<organism evidence="3 4">
    <name type="scientific">Shouchella lehensis</name>
    <dbReference type="NCBI Taxonomy" id="300825"/>
    <lineage>
        <taxon>Bacteria</taxon>
        <taxon>Bacillati</taxon>
        <taxon>Bacillota</taxon>
        <taxon>Bacilli</taxon>
        <taxon>Bacillales</taxon>
        <taxon>Bacillaceae</taxon>
        <taxon>Shouchella</taxon>
    </lineage>
</organism>
<keyword evidence="1" id="KW-0051">Antiviral defense</keyword>
<gene>
    <name evidence="3" type="ORF">E2L03_09335</name>
</gene>
<feature type="domain" description="CRISPR type III-associated protein" evidence="2">
    <location>
        <begin position="48"/>
        <end position="115"/>
    </location>
</feature>
<dbReference type="NCBIfam" id="TIGR03986">
    <property type="entry name" value="TIGR03986 family CRISPR-associated RAMP protein"/>
    <property type="match status" value="1"/>
</dbReference>
<proteinExistence type="predicted"/>
<dbReference type="GO" id="GO:0051607">
    <property type="term" value="P:defense response to virus"/>
    <property type="evidence" value="ECO:0007669"/>
    <property type="project" value="UniProtKB-KW"/>
</dbReference>
<dbReference type="AlphaFoldDB" id="A0A4Y7WMD6"/>